<dbReference type="Pfam" id="PF01565">
    <property type="entry name" value="FAD_binding_4"/>
    <property type="match status" value="1"/>
</dbReference>
<dbReference type="InterPro" id="IPR016169">
    <property type="entry name" value="FAD-bd_PCMH_sub2"/>
</dbReference>
<keyword evidence="4" id="KW-0560">Oxidoreductase</keyword>
<keyword evidence="3" id="KW-0274">FAD</keyword>
<dbReference type="InterPro" id="IPR050416">
    <property type="entry name" value="FAD-linked_Oxidoreductase"/>
</dbReference>
<organism evidence="7 8">
    <name type="scientific">Diplodia seriata</name>
    <dbReference type="NCBI Taxonomy" id="420778"/>
    <lineage>
        <taxon>Eukaryota</taxon>
        <taxon>Fungi</taxon>
        <taxon>Dikarya</taxon>
        <taxon>Ascomycota</taxon>
        <taxon>Pezizomycotina</taxon>
        <taxon>Dothideomycetes</taxon>
        <taxon>Dothideomycetes incertae sedis</taxon>
        <taxon>Botryosphaeriales</taxon>
        <taxon>Botryosphaeriaceae</taxon>
        <taxon>Diplodia</taxon>
    </lineage>
</organism>
<dbReference type="InterPro" id="IPR036318">
    <property type="entry name" value="FAD-bd_PCMH-like_sf"/>
</dbReference>
<dbReference type="Gene3D" id="3.30.465.10">
    <property type="match status" value="1"/>
</dbReference>
<proteinExistence type="inferred from homology"/>
<evidence type="ECO:0000256" key="5">
    <source>
        <dbReference type="SAM" id="SignalP"/>
    </source>
</evidence>
<comment type="caution">
    <text evidence="7">The sequence shown here is derived from an EMBL/GenBank/DDBJ whole genome shotgun (WGS) entry which is preliminary data.</text>
</comment>
<name>A0A0G2DYQ0_9PEZI</name>
<dbReference type="PROSITE" id="PS51387">
    <property type="entry name" value="FAD_PCMH"/>
    <property type="match status" value="1"/>
</dbReference>
<evidence type="ECO:0000256" key="1">
    <source>
        <dbReference type="ARBA" id="ARBA00005466"/>
    </source>
</evidence>
<dbReference type="PANTHER" id="PTHR42973">
    <property type="entry name" value="BINDING OXIDOREDUCTASE, PUTATIVE (AFU_ORTHOLOGUE AFUA_1G17690)-RELATED"/>
    <property type="match status" value="1"/>
</dbReference>
<evidence type="ECO:0000313" key="7">
    <source>
        <dbReference type="EMBL" id="KKY15987.1"/>
    </source>
</evidence>
<evidence type="ECO:0000256" key="4">
    <source>
        <dbReference type="ARBA" id="ARBA00023002"/>
    </source>
</evidence>
<feature type="domain" description="FAD-binding PCMH-type" evidence="6">
    <location>
        <begin position="103"/>
        <end position="275"/>
    </location>
</feature>
<protein>
    <submittedName>
        <fullName evidence="7">Putative fad binding domain-containing protein</fullName>
    </submittedName>
</protein>
<keyword evidence="5" id="KW-0732">Signal</keyword>
<dbReference type="GO" id="GO:0071949">
    <property type="term" value="F:FAD binding"/>
    <property type="evidence" value="ECO:0007669"/>
    <property type="project" value="InterPro"/>
</dbReference>
<sequence>MRSTGILITAALLAAMATAAPQRYQSGPDDNDVTQFVSDLGLSSAVAQNVTATLKAAENSTLTDVEKASLACYVSSATFGGEYLDASSANYTDRIDVNWSDACWQESRCIVEPGSAKDVSRALRIVGFLGSKFAVRSGGHNPNVGFASVDEHGVLIDMVKLDEVTLNYDRSVVSVGPGNRFGAVYEKLNSSGLTIVGGRVTHVGVGGYMLGGGMAFFSSEYGMAADNIESFEIVLGNSSIIDANAESNSDLYWALKGGGTNFGIVTRYDVNTIPAADCWFEGRTYAPNQTEKLFEAMIKYSAAAENDTSAGLVFNISPGESIVAFVYSKPVEKPDVYSMFYDIPYTQNYINSTVGNTYDLALAFADVTDLSTARRQTVAVAHKYSLQSYKESYATYLNLSSQVAKDFNGTLAYGVQPFTSAAVKQSQRRGGNPLDLTDVSQDWFASTIQWEDAENDEAALNAIQALGESVRVTSEKYGAGLPLRFMNDANHKQNVLGSYGAGSLARLRDVSEKYDPQQVFQKLQNNGFLLSKA</sequence>
<dbReference type="InterPro" id="IPR016166">
    <property type="entry name" value="FAD-bd_PCMH"/>
</dbReference>
<dbReference type="Proteomes" id="UP000034182">
    <property type="component" value="Unassembled WGS sequence"/>
</dbReference>
<evidence type="ECO:0000259" key="6">
    <source>
        <dbReference type="PROSITE" id="PS51387"/>
    </source>
</evidence>
<dbReference type="EMBL" id="LAQI01000177">
    <property type="protein sequence ID" value="KKY15987.1"/>
    <property type="molecule type" value="Genomic_DNA"/>
</dbReference>
<accession>A0A0G2DYQ0</accession>
<dbReference type="PANTHER" id="PTHR42973:SF54">
    <property type="entry name" value="FAD-BINDING PCMH-TYPE DOMAIN-CONTAINING PROTEIN"/>
    <property type="match status" value="1"/>
</dbReference>
<feature type="signal peptide" evidence="5">
    <location>
        <begin position="1"/>
        <end position="19"/>
    </location>
</feature>
<evidence type="ECO:0000313" key="8">
    <source>
        <dbReference type="Proteomes" id="UP000034182"/>
    </source>
</evidence>
<reference evidence="7 8" key="1">
    <citation type="submission" date="2015-03" db="EMBL/GenBank/DDBJ databases">
        <authorList>
            <person name="Morales-Cruz A."/>
            <person name="Amrine K.C."/>
            <person name="Cantu D."/>
        </authorList>
    </citation>
    <scope>NUCLEOTIDE SEQUENCE [LARGE SCALE GENOMIC DNA]</scope>
    <source>
        <strain evidence="7">DS831</strain>
    </source>
</reference>
<dbReference type="GO" id="GO:0016491">
    <property type="term" value="F:oxidoreductase activity"/>
    <property type="evidence" value="ECO:0007669"/>
    <property type="project" value="UniProtKB-KW"/>
</dbReference>
<dbReference type="InterPro" id="IPR006094">
    <property type="entry name" value="Oxid_FAD_bind_N"/>
</dbReference>
<feature type="chain" id="PRO_5002543443" evidence="5">
    <location>
        <begin position="20"/>
        <end position="533"/>
    </location>
</feature>
<comment type="similarity">
    <text evidence="1">Belongs to the oxygen-dependent FAD-linked oxidoreductase family.</text>
</comment>
<evidence type="ECO:0000256" key="2">
    <source>
        <dbReference type="ARBA" id="ARBA00022630"/>
    </source>
</evidence>
<reference evidence="7 8" key="2">
    <citation type="submission" date="2015-05" db="EMBL/GenBank/DDBJ databases">
        <title>Distinctive expansion of gene families associated with plant cell wall degradation and secondary metabolism in the genomes of grapevine trunk pathogens.</title>
        <authorList>
            <person name="Lawrence D.P."/>
            <person name="Travadon R."/>
            <person name="Rolshausen P.E."/>
            <person name="Baumgartner K."/>
        </authorList>
    </citation>
    <scope>NUCLEOTIDE SEQUENCE [LARGE SCALE GENOMIC DNA]</scope>
    <source>
        <strain evidence="7">DS831</strain>
    </source>
</reference>
<gene>
    <name evidence="7" type="ORF">UCDDS831_g07371</name>
</gene>
<dbReference type="SUPFAM" id="SSF56176">
    <property type="entry name" value="FAD-binding/transporter-associated domain-like"/>
    <property type="match status" value="1"/>
</dbReference>
<keyword evidence="2" id="KW-0285">Flavoprotein</keyword>
<dbReference type="AlphaFoldDB" id="A0A0G2DYQ0"/>
<evidence type="ECO:0000256" key="3">
    <source>
        <dbReference type="ARBA" id="ARBA00022827"/>
    </source>
</evidence>